<dbReference type="EMBL" id="LUCH01008101">
    <property type="protein sequence ID" value="KAF5396458.1"/>
    <property type="molecule type" value="Genomic_DNA"/>
</dbReference>
<protein>
    <submittedName>
        <fullName evidence="1">Uncharacterized protein</fullName>
    </submittedName>
</protein>
<sequence length="138" mass="16007">MDNTKAVGLGVPLDNIIAKDQIWKDHCQNEANAAKLWHKNWSFLTQTQEELLKDEKENLIDPHREKPEVPAYLKVTEAVPISDYIKIKPSPVPIPQTTNGFIGWRSGKQEYLLEKYAQKRSPQGCLLRRFQWPVEAIW</sequence>
<dbReference type="PANTHER" id="PTHR31909">
    <property type="entry name" value="CHROMOSOME 20 ORF85 FAMILY MEMBER"/>
    <property type="match status" value="1"/>
</dbReference>
<comment type="caution">
    <text evidence="1">The sequence shown here is derived from an EMBL/GenBank/DDBJ whole genome shotgun (WGS) entry which is preliminary data.</text>
</comment>
<evidence type="ECO:0000313" key="1">
    <source>
        <dbReference type="EMBL" id="KAF5396458.1"/>
    </source>
</evidence>
<dbReference type="Proteomes" id="UP000748531">
    <property type="component" value="Unassembled WGS sequence"/>
</dbReference>
<gene>
    <name evidence="1" type="ORF">PHET_09509</name>
</gene>
<proteinExistence type="predicted"/>
<evidence type="ECO:0000313" key="2">
    <source>
        <dbReference type="Proteomes" id="UP000748531"/>
    </source>
</evidence>
<reference evidence="1" key="1">
    <citation type="submission" date="2019-05" db="EMBL/GenBank/DDBJ databases">
        <title>Annotation for the trematode Paragonimus heterotremus.</title>
        <authorList>
            <person name="Choi Y.-J."/>
        </authorList>
    </citation>
    <scope>NUCLEOTIDE SEQUENCE</scope>
    <source>
        <strain evidence="1">LC</strain>
    </source>
</reference>
<dbReference type="AlphaFoldDB" id="A0A8J4WE38"/>
<organism evidence="1 2">
    <name type="scientific">Paragonimus heterotremus</name>
    <dbReference type="NCBI Taxonomy" id="100268"/>
    <lineage>
        <taxon>Eukaryota</taxon>
        <taxon>Metazoa</taxon>
        <taxon>Spiralia</taxon>
        <taxon>Lophotrochozoa</taxon>
        <taxon>Platyhelminthes</taxon>
        <taxon>Trematoda</taxon>
        <taxon>Digenea</taxon>
        <taxon>Plagiorchiida</taxon>
        <taxon>Troglotremata</taxon>
        <taxon>Troglotrematidae</taxon>
        <taxon>Paragonimus</taxon>
    </lineage>
</organism>
<dbReference type="PANTHER" id="PTHR31909:SF3">
    <property type="entry name" value="SIMILAR TO PROTEIN C20ORF85 HOMOLOG"/>
    <property type="match status" value="1"/>
</dbReference>
<name>A0A8J4WE38_9TREM</name>
<keyword evidence="2" id="KW-1185">Reference proteome</keyword>
<dbReference type="OrthoDB" id="10031946at2759"/>
<dbReference type="InterPro" id="IPR020339">
    <property type="entry name" value="C20orf85-like"/>
</dbReference>
<dbReference type="Pfam" id="PF14945">
    <property type="entry name" value="LLC1"/>
    <property type="match status" value="1"/>
</dbReference>
<accession>A0A8J4WE38</accession>